<keyword evidence="1" id="KW-0812">Transmembrane</keyword>
<proteinExistence type="predicted"/>
<dbReference type="EMBL" id="SDPV01000002">
    <property type="protein sequence ID" value="RXZ65018.1"/>
    <property type="molecule type" value="Genomic_DNA"/>
</dbReference>
<gene>
    <name evidence="2" type="ORF">ETX26_09405</name>
</gene>
<accession>A0A4Q2KIK3</accession>
<protein>
    <submittedName>
        <fullName evidence="2">Uncharacterized protein</fullName>
    </submittedName>
</protein>
<comment type="caution">
    <text evidence="2">The sequence shown here is derived from an EMBL/GenBank/DDBJ whole genome shotgun (WGS) entry which is preliminary data.</text>
</comment>
<feature type="transmembrane region" description="Helical" evidence="1">
    <location>
        <begin position="32"/>
        <end position="48"/>
    </location>
</feature>
<reference evidence="2 3" key="1">
    <citation type="submission" date="2019-01" db="EMBL/GenBank/DDBJ databases">
        <title>Altererythrobacter rhizovicinus sp. nov., isolated from the rhizosphere soil of Haloxylon ammodendron.</title>
        <authorList>
            <person name="Li H.-P."/>
            <person name="Gou J.-Y."/>
            <person name="Yao D."/>
            <person name="Han Q.-Q."/>
            <person name="Shao K.-Z."/>
            <person name="Zhao Q."/>
            <person name="Zhang J.-L."/>
        </authorList>
    </citation>
    <scope>NUCLEOTIDE SEQUENCE [LARGE SCALE GENOMIC DNA]</scope>
    <source>
        <strain evidence="2 3">AY-3R</strain>
    </source>
</reference>
<keyword evidence="1" id="KW-0472">Membrane</keyword>
<organism evidence="2 3">
    <name type="scientific">Pelagerythrobacter rhizovicinus</name>
    <dbReference type="NCBI Taxonomy" id="2268576"/>
    <lineage>
        <taxon>Bacteria</taxon>
        <taxon>Pseudomonadati</taxon>
        <taxon>Pseudomonadota</taxon>
        <taxon>Alphaproteobacteria</taxon>
        <taxon>Sphingomonadales</taxon>
        <taxon>Erythrobacteraceae</taxon>
        <taxon>Pelagerythrobacter</taxon>
    </lineage>
</organism>
<keyword evidence="3" id="KW-1185">Reference proteome</keyword>
<evidence type="ECO:0000313" key="2">
    <source>
        <dbReference type="EMBL" id="RXZ65018.1"/>
    </source>
</evidence>
<dbReference type="AlphaFoldDB" id="A0A4Q2KIK3"/>
<sequence>MAGIFALPLVLFAASMAGLVLGLTGDGAPDVAAWVLLSLPLLAVLVAWRRRGRRSSQRKS</sequence>
<keyword evidence="1" id="KW-1133">Transmembrane helix</keyword>
<evidence type="ECO:0000313" key="3">
    <source>
        <dbReference type="Proteomes" id="UP000293623"/>
    </source>
</evidence>
<dbReference type="Proteomes" id="UP000293623">
    <property type="component" value="Unassembled WGS sequence"/>
</dbReference>
<evidence type="ECO:0000256" key="1">
    <source>
        <dbReference type="SAM" id="Phobius"/>
    </source>
</evidence>
<name>A0A4Q2KIK3_9SPHN</name>